<dbReference type="KEGG" id="pno:SNOG_08970"/>
<dbReference type="VEuPathDB" id="FungiDB:JI435_089700"/>
<dbReference type="GeneID" id="5976172"/>
<feature type="compositionally biased region" description="Basic and acidic residues" evidence="1">
    <location>
        <begin position="73"/>
        <end position="88"/>
    </location>
</feature>
<gene>
    <name evidence="2" type="ORF">SNOG_08970</name>
</gene>
<sequence>MDSQESYPGSGVAAKCGTDDISQTAQEHTLFADVLNSPCSTGITAVVEAIPVSQGQTEGATNVRLHELPSQSREAEPRQIADQHRYEEDAVTVPHHRKSKRSKRVSLLTSIDPKNIIDATNDHDEYAAKDTPPISSIPPPSYSLRNRKATRGKLIYDVKYHPMDDSIRPSLAAKRRSLHGEPKTFSAESSEASLAHDESNKDEFDAGERAGPTKKGAKRKRCCSQEAQPTRRSSRKSVNSGISYNMSVHPQDRDLEVSSSDDSDCEMDIPKSKRCVLARSVEDGLAPIPDDHTCETASGIIAIERDQPESNYADSSERAEDPDIAGERSKEDLDVWMMKPGERYFRHDRDSWPDVQGLPFKIYTESLEAQLAAEAKAASPFNFDHDDKENDTGNGRSEATPGPIQRISAVPLSQYRSTSEDQVVSEAFYSLEPNVSMLYGLGGVDGSSDRSIRAASMSEAMSILASGDGLRREEGRVHAELTDAALSLQVSTPSDVDSVLGRPSSTPDKAHSSSG</sequence>
<dbReference type="RefSeq" id="XP_001799273.1">
    <property type="nucleotide sequence ID" value="XM_001799221.1"/>
</dbReference>
<feature type="region of interest" description="Disordered" evidence="1">
    <location>
        <begin position="120"/>
        <end position="145"/>
    </location>
</feature>
<dbReference type="InParanoid" id="Q0UGZ4"/>
<feature type="compositionally biased region" description="Basic residues" evidence="1">
    <location>
        <begin position="94"/>
        <end position="104"/>
    </location>
</feature>
<protein>
    <submittedName>
        <fullName evidence="2">Uncharacterized protein</fullName>
    </submittedName>
</protein>
<accession>Q0UGZ4</accession>
<proteinExistence type="predicted"/>
<feature type="region of interest" description="Disordered" evidence="1">
    <location>
        <begin position="492"/>
        <end position="515"/>
    </location>
</feature>
<dbReference type="AlphaFoldDB" id="Q0UGZ4"/>
<organism evidence="2 3">
    <name type="scientific">Phaeosphaeria nodorum (strain SN15 / ATCC MYA-4574 / FGSC 10173)</name>
    <name type="common">Glume blotch fungus</name>
    <name type="synonym">Parastagonospora nodorum</name>
    <dbReference type="NCBI Taxonomy" id="321614"/>
    <lineage>
        <taxon>Eukaryota</taxon>
        <taxon>Fungi</taxon>
        <taxon>Dikarya</taxon>
        <taxon>Ascomycota</taxon>
        <taxon>Pezizomycotina</taxon>
        <taxon>Dothideomycetes</taxon>
        <taxon>Pleosporomycetidae</taxon>
        <taxon>Pleosporales</taxon>
        <taxon>Pleosporineae</taxon>
        <taxon>Phaeosphaeriaceae</taxon>
        <taxon>Parastagonospora</taxon>
    </lineage>
</organism>
<feature type="compositionally biased region" description="Basic and acidic residues" evidence="1">
    <location>
        <begin position="315"/>
        <end position="331"/>
    </location>
</feature>
<feature type="region of interest" description="Disordered" evidence="1">
    <location>
        <begin position="175"/>
        <end position="266"/>
    </location>
</feature>
<feature type="region of interest" description="Disordered" evidence="1">
    <location>
        <begin position="305"/>
        <end position="331"/>
    </location>
</feature>
<evidence type="ECO:0000256" key="1">
    <source>
        <dbReference type="SAM" id="MobiDB-lite"/>
    </source>
</evidence>
<dbReference type="HOGENOM" id="CLU_042325_0_0_1"/>
<feature type="compositionally biased region" description="Polar residues" evidence="1">
    <location>
        <begin position="225"/>
        <end position="248"/>
    </location>
</feature>
<evidence type="ECO:0000313" key="2">
    <source>
        <dbReference type="EMBL" id="EAT84138.2"/>
    </source>
</evidence>
<name>Q0UGZ4_PHANO</name>
<evidence type="ECO:0000313" key="3">
    <source>
        <dbReference type="Proteomes" id="UP000001055"/>
    </source>
</evidence>
<dbReference type="eggNOG" id="ENOG502SZ83">
    <property type="taxonomic scope" value="Eukaryota"/>
</dbReference>
<feature type="region of interest" description="Disordered" evidence="1">
    <location>
        <begin position="380"/>
        <end position="406"/>
    </location>
</feature>
<dbReference type="EMBL" id="CH445337">
    <property type="protein sequence ID" value="EAT84138.2"/>
    <property type="molecule type" value="Genomic_DNA"/>
</dbReference>
<dbReference type="Proteomes" id="UP000001055">
    <property type="component" value="Unassembled WGS sequence"/>
</dbReference>
<feature type="region of interest" description="Disordered" evidence="1">
    <location>
        <begin position="55"/>
        <end position="107"/>
    </location>
</feature>
<feature type="compositionally biased region" description="Basic and acidic residues" evidence="1">
    <location>
        <begin position="194"/>
        <end position="208"/>
    </location>
</feature>
<reference evidence="3" key="1">
    <citation type="journal article" date="2007" name="Plant Cell">
        <title>Dothideomycete-plant interactions illuminated by genome sequencing and EST analysis of the wheat pathogen Stagonospora nodorum.</title>
        <authorList>
            <person name="Hane J.K."/>
            <person name="Lowe R.G."/>
            <person name="Solomon P.S."/>
            <person name="Tan K.C."/>
            <person name="Schoch C.L."/>
            <person name="Spatafora J.W."/>
            <person name="Crous P.W."/>
            <person name="Kodira C."/>
            <person name="Birren B.W."/>
            <person name="Galagan J.E."/>
            <person name="Torriani S.F."/>
            <person name="McDonald B.A."/>
            <person name="Oliver R.P."/>
        </authorList>
    </citation>
    <scope>NUCLEOTIDE SEQUENCE [LARGE SCALE GENOMIC DNA]</scope>
    <source>
        <strain evidence="3">SN15 / ATCC MYA-4574 / FGSC 10173</strain>
    </source>
</reference>